<dbReference type="InterPro" id="IPR037883">
    <property type="entry name" value="Knr4/Smi1-like_sf"/>
</dbReference>
<protein>
    <recommendedName>
        <fullName evidence="3">Knr4/Smi1-like domain-containing protein</fullName>
    </recommendedName>
</protein>
<dbReference type="Proteomes" id="UP001163203">
    <property type="component" value="Chromosome"/>
</dbReference>
<proteinExistence type="predicted"/>
<organism evidence="1 2">
    <name type="scientific">Amycolatopsis cynarae</name>
    <dbReference type="NCBI Taxonomy" id="2995223"/>
    <lineage>
        <taxon>Bacteria</taxon>
        <taxon>Bacillati</taxon>
        <taxon>Actinomycetota</taxon>
        <taxon>Actinomycetes</taxon>
        <taxon>Pseudonocardiales</taxon>
        <taxon>Pseudonocardiaceae</taxon>
        <taxon>Amycolatopsis</taxon>
    </lineage>
</organism>
<name>A0ABY7B2X5_9PSEU</name>
<sequence>MNADEELAELLHWSDEFRPKLSWQEVEPIVGVGFPEDFKRFASRFPSGAFPGGFYFYSPIQSHDSLNEFRLTWTSHLDFLARVRERLPRDAPYPLFPEAGGIIPWALGDEHVYYWATDAARPDDWTVVFHDAGLDWGAYPGPASSFVLEMITGTFKHPCLYYQPGDDEMTFHPYGRFL</sequence>
<accession>A0ABY7B2X5</accession>
<reference evidence="1" key="1">
    <citation type="submission" date="2022-11" db="EMBL/GenBank/DDBJ databases">
        <authorList>
            <person name="Mo P."/>
        </authorList>
    </citation>
    <scope>NUCLEOTIDE SEQUENCE</scope>
    <source>
        <strain evidence="1">HUAS 11-8</strain>
    </source>
</reference>
<keyword evidence="2" id="KW-1185">Reference proteome</keyword>
<evidence type="ECO:0000313" key="2">
    <source>
        <dbReference type="Proteomes" id="UP001163203"/>
    </source>
</evidence>
<dbReference type="EMBL" id="CP113836">
    <property type="protein sequence ID" value="WAL65799.1"/>
    <property type="molecule type" value="Genomic_DNA"/>
</dbReference>
<dbReference type="RefSeq" id="WP_268755943.1">
    <property type="nucleotide sequence ID" value="NZ_CP113836.1"/>
</dbReference>
<evidence type="ECO:0000313" key="1">
    <source>
        <dbReference type="EMBL" id="WAL65799.1"/>
    </source>
</evidence>
<gene>
    <name evidence="1" type="ORF">ORV05_33910</name>
</gene>
<dbReference type="SUPFAM" id="SSF160631">
    <property type="entry name" value="SMI1/KNR4-like"/>
    <property type="match status" value="1"/>
</dbReference>
<evidence type="ECO:0008006" key="3">
    <source>
        <dbReference type="Google" id="ProtNLM"/>
    </source>
</evidence>